<comment type="caution">
    <text evidence="3">The sequence shown here is derived from an EMBL/GenBank/DDBJ whole genome shotgun (WGS) entry which is preliminary data.</text>
</comment>
<accession>A0A158A9K6</accession>
<dbReference type="STRING" id="1777143.AWB82_01960"/>
<evidence type="ECO:0000256" key="1">
    <source>
        <dbReference type="SAM" id="MobiDB-lite"/>
    </source>
</evidence>
<keyword evidence="4" id="KW-1185">Reference proteome</keyword>
<protein>
    <submittedName>
        <fullName evidence="3">Uncharacterized protein</fullName>
    </submittedName>
</protein>
<name>A0A158A9K6_9BURK</name>
<feature type="chain" id="PRO_5007620216" evidence="2">
    <location>
        <begin position="22"/>
        <end position="119"/>
    </location>
</feature>
<evidence type="ECO:0000313" key="4">
    <source>
        <dbReference type="Proteomes" id="UP000054596"/>
    </source>
</evidence>
<feature type="signal peptide" evidence="2">
    <location>
        <begin position="1"/>
        <end position="21"/>
    </location>
</feature>
<proteinExistence type="predicted"/>
<sequence length="119" mass="12524">MRPIPTLSLAAGVLVSASAFAGPLDVSAPASVQTLAALTPVTVTVPQKVYPPLPTLAMLPPAIGDEDDAPARPASKKARKPRRVADCKCNGPEPRLVVSDESRTYMKDVERRIDIALAP</sequence>
<organism evidence="3 4">
    <name type="scientific">Caballeronia glebae</name>
    <dbReference type="NCBI Taxonomy" id="1777143"/>
    <lineage>
        <taxon>Bacteria</taxon>
        <taxon>Pseudomonadati</taxon>
        <taxon>Pseudomonadota</taxon>
        <taxon>Betaproteobacteria</taxon>
        <taxon>Burkholderiales</taxon>
        <taxon>Burkholderiaceae</taxon>
        <taxon>Caballeronia</taxon>
    </lineage>
</organism>
<dbReference type="EMBL" id="FCOJ02000010">
    <property type="protein sequence ID" value="SAK54409.1"/>
    <property type="molecule type" value="Genomic_DNA"/>
</dbReference>
<reference evidence="3" key="1">
    <citation type="submission" date="2016-01" db="EMBL/GenBank/DDBJ databases">
        <authorList>
            <person name="Peeters C."/>
        </authorList>
    </citation>
    <scope>NUCLEOTIDE SEQUENCE [LARGE SCALE GENOMIC DNA]</scope>
    <source>
        <strain evidence="3">LMG 29325</strain>
    </source>
</reference>
<evidence type="ECO:0000256" key="2">
    <source>
        <dbReference type="SAM" id="SignalP"/>
    </source>
</evidence>
<dbReference type="Proteomes" id="UP000054596">
    <property type="component" value="Unassembled WGS sequence"/>
</dbReference>
<gene>
    <name evidence="3" type="ORF">AWB82_01960</name>
</gene>
<keyword evidence="2" id="KW-0732">Signal</keyword>
<dbReference type="AlphaFoldDB" id="A0A158A9K6"/>
<evidence type="ECO:0000313" key="3">
    <source>
        <dbReference type="EMBL" id="SAK54409.1"/>
    </source>
</evidence>
<dbReference type="OrthoDB" id="8926653at2"/>
<dbReference type="RefSeq" id="WP_086966905.1">
    <property type="nucleotide sequence ID" value="NZ_FCOJ02000010.1"/>
</dbReference>
<feature type="region of interest" description="Disordered" evidence="1">
    <location>
        <begin position="61"/>
        <end position="93"/>
    </location>
</feature>